<dbReference type="GO" id="GO:0005886">
    <property type="term" value="C:plasma membrane"/>
    <property type="evidence" value="ECO:0007669"/>
    <property type="project" value="UniProtKB-SubCell"/>
</dbReference>
<evidence type="ECO:0000256" key="7">
    <source>
        <dbReference type="SAM" id="Phobius"/>
    </source>
</evidence>
<evidence type="ECO:0000313" key="10">
    <source>
        <dbReference type="EMBL" id="SPF48346.1"/>
    </source>
</evidence>
<feature type="transmembrane region" description="Helical" evidence="7">
    <location>
        <begin position="35"/>
        <end position="54"/>
    </location>
</feature>
<dbReference type="Gene3D" id="3.30.70.260">
    <property type="match status" value="1"/>
</dbReference>
<feature type="domain" description="MgtC-like C-terminal" evidence="9">
    <location>
        <begin position="147"/>
        <end position="224"/>
    </location>
</feature>
<evidence type="ECO:0000256" key="1">
    <source>
        <dbReference type="ARBA" id="ARBA00004651"/>
    </source>
</evidence>
<comment type="similarity">
    <text evidence="2">Belongs to the MgtC/SapB family.</text>
</comment>
<feature type="transmembrane region" description="Helical" evidence="7">
    <location>
        <begin position="60"/>
        <end position="78"/>
    </location>
</feature>
<evidence type="ECO:0000256" key="3">
    <source>
        <dbReference type="ARBA" id="ARBA00022475"/>
    </source>
</evidence>
<keyword evidence="5 7" id="KW-1133">Transmembrane helix</keyword>
<dbReference type="EMBL" id="OMOF01000342">
    <property type="protein sequence ID" value="SPF48346.1"/>
    <property type="molecule type" value="Genomic_DNA"/>
</dbReference>
<evidence type="ECO:0008006" key="12">
    <source>
        <dbReference type="Google" id="ProtNLM"/>
    </source>
</evidence>
<evidence type="ECO:0000313" key="11">
    <source>
        <dbReference type="Proteomes" id="UP000238916"/>
    </source>
</evidence>
<dbReference type="PANTHER" id="PTHR33778:SF3">
    <property type="entry name" value="PROTEIN MGTC"/>
    <property type="match status" value="1"/>
</dbReference>
<proteinExistence type="inferred from homology"/>
<dbReference type="InterPro" id="IPR049177">
    <property type="entry name" value="MgtC_SapB_SrpB_YhiD_N"/>
</dbReference>
<evidence type="ECO:0000256" key="4">
    <source>
        <dbReference type="ARBA" id="ARBA00022692"/>
    </source>
</evidence>
<dbReference type="PRINTS" id="PR01837">
    <property type="entry name" value="MGTCSAPBPROT"/>
</dbReference>
<evidence type="ECO:0000256" key="5">
    <source>
        <dbReference type="ARBA" id="ARBA00022989"/>
    </source>
</evidence>
<dbReference type="OrthoDB" id="9811198at2"/>
<reference evidence="11" key="1">
    <citation type="submission" date="2018-02" db="EMBL/GenBank/DDBJ databases">
        <authorList>
            <person name="Hausmann B."/>
        </authorList>
    </citation>
    <scope>NUCLEOTIDE SEQUENCE [LARGE SCALE GENOMIC DNA]</scope>
    <source>
        <strain evidence="11">Peat soil MAG SbF1</strain>
    </source>
</reference>
<keyword evidence="3" id="KW-1003">Cell membrane</keyword>
<evidence type="ECO:0000256" key="6">
    <source>
        <dbReference type="ARBA" id="ARBA00023136"/>
    </source>
</evidence>
<name>A0A2U3L8Z1_9FIRM</name>
<keyword evidence="6 7" id="KW-0472">Membrane</keyword>
<dbReference type="Pfam" id="PF21770">
    <property type="entry name" value="MgtC_SapB_C"/>
    <property type="match status" value="1"/>
</dbReference>
<dbReference type="InterPro" id="IPR048640">
    <property type="entry name" value="MgtC-like_C"/>
</dbReference>
<gene>
    <name evidence="10" type="ORF">SBF1_4060006</name>
</gene>
<keyword evidence="4 7" id="KW-0812">Transmembrane</keyword>
<dbReference type="AlphaFoldDB" id="A0A2U3L8Z1"/>
<organism evidence="10 11">
    <name type="scientific">Candidatus Desulfosporosinus infrequens</name>
    <dbReference type="NCBI Taxonomy" id="2043169"/>
    <lineage>
        <taxon>Bacteria</taxon>
        <taxon>Bacillati</taxon>
        <taxon>Bacillota</taxon>
        <taxon>Clostridia</taxon>
        <taxon>Eubacteriales</taxon>
        <taxon>Desulfitobacteriaceae</taxon>
        <taxon>Desulfosporosinus</taxon>
    </lineage>
</organism>
<evidence type="ECO:0000259" key="8">
    <source>
        <dbReference type="Pfam" id="PF02308"/>
    </source>
</evidence>
<dbReference type="Proteomes" id="UP000238916">
    <property type="component" value="Unassembled WGS sequence"/>
</dbReference>
<comment type="subcellular location">
    <subcellularLocation>
        <location evidence="1">Cell membrane</location>
        <topology evidence="1">Multi-pass membrane protein</topology>
    </subcellularLocation>
</comment>
<evidence type="ECO:0000259" key="9">
    <source>
        <dbReference type="Pfam" id="PF21770"/>
    </source>
</evidence>
<feature type="domain" description="MgtC/SapB/SrpB/YhiD N-terminal" evidence="8">
    <location>
        <begin position="10"/>
        <end position="130"/>
    </location>
</feature>
<feature type="transmembrane region" description="Helical" evidence="7">
    <location>
        <begin position="108"/>
        <end position="126"/>
    </location>
</feature>
<sequence>MTLLEFVIRLVFAFIFGSAIGLERQWRQRMAGLRTNALVTTGSALFVMLSVMTTNESSPTRVAAQVVSGIGFLGAGVIMRDGLNIRGLNTAATLWCSAAIGTLTGAGFLVQSLAGVIVILAANILLRPIAHKIDRQPNSTIEEHFEYCIEAICRNENETHIRTLLLHMVSGENLTLFSLKSEDIDEQNKVLVEAHMMSTGRAETIVEKIVSRVSLEAGITSVSWKIVIENIS</sequence>
<dbReference type="Pfam" id="PF02308">
    <property type="entry name" value="MgtC"/>
    <property type="match status" value="1"/>
</dbReference>
<evidence type="ECO:0000256" key="2">
    <source>
        <dbReference type="ARBA" id="ARBA00009298"/>
    </source>
</evidence>
<protein>
    <recommendedName>
        <fullName evidence="12">MgtC family protein</fullName>
    </recommendedName>
</protein>
<dbReference type="PANTHER" id="PTHR33778">
    <property type="entry name" value="PROTEIN MGTC"/>
    <property type="match status" value="1"/>
</dbReference>
<dbReference type="InterPro" id="IPR003416">
    <property type="entry name" value="MgtC/SapB/SrpB/YhiD_fam"/>
</dbReference>
<feature type="transmembrane region" description="Helical" evidence="7">
    <location>
        <begin position="6"/>
        <end position="23"/>
    </location>
</feature>
<accession>A0A2U3L8Z1</accession>